<sequence>MWLSSFKFSQWYSSIVIVFFILAVFEYNTVHSISLDCAKHAVELCVAAGLPVNCATIKPSWNSLGLSLDIASAVNRRRRQEDRWFASADLLSYLPRSEFDSFPSSTGHPSVSAVGVFDGHNGPEAAEHCSHLAPYYLSIGLKKRLGGTVSITELLSEVIFLLNEAVSEGRAKRVSVCDVESNPLPL</sequence>
<dbReference type="Proteomes" id="UP000728185">
    <property type="component" value="Unassembled WGS sequence"/>
</dbReference>
<dbReference type="EMBL" id="LUCM01006047">
    <property type="protein sequence ID" value="KAA0191902.1"/>
    <property type="molecule type" value="Genomic_DNA"/>
</dbReference>
<feature type="transmembrane region" description="Helical" evidence="1">
    <location>
        <begin position="12"/>
        <end position="30"/>
    </location>
</feature>
<evidence type="ECO:0000313" key="3">
    <source>
        <dbReference type="Proteomes" id="UP000728185"/>
    </source>
</evidence>
<organism evidence="2 3">
    <name type="scientific">Fasciolopsis buskii</name>
    <dbReference type="NCBI Taxonomy" id="27845"/>
    <lineage>
        <taxon>Eukaryota</taxon>
        <taxon>Metazoa</taxon>
        <taxon>Spiralia</taxon>
        <taxon>Lophotrochozoa</taxon>
        <taxon>Platyhelminthes</taxon>
        <taxon>Trematoda</taxon>
        <taxon>Digenea</taxon>
        <taxon>Plagiorchiida</taxon>
        <taxon>Echinostomata</taxon>
        <taxon>Echinostomatoidea</taxon>
        <taxon>Fasciolidae</taxon>
        <taxon>Fasciolopsis</taxon>
    </lineage>
</organism>
<dbReference type="AlphaFoldDB" id="A0A8E0VIV7"/>
<dbReference type="SUPFAM" id="SSF81606">
    <property type="entry name" value="PP2C-like"/>
    <property type="match status" value="1"/>
</dbReference>
<accession>A0A8E0VIV7</accession>
<keyword evidence="1" id="KW-0472">Membrane</keyword>
<dbReference type="OrthoDB" id="10264738at2759"/>
<keyword evidence="1" id="KW-1133">Transmembrane helix</keyword>
<proteinExistence type="predicted"/>
<evidence type="ECO:0000256" key="1">
    <source>
        <dbReference type="SAM" id="Phobius"/>
    </source>
</evidence>
<protein>
    <recommendedName>
        <fullName evidence="4">PPM-type phosphatase domain-containing protein</fullName>
    </recommendedName>
</protein>
<gene>
    <name evidence="2" type="ORF">FBUS_09537</name>
</gene>
<dbReference type="InterPro" id="IPR036457">
    <property type="entry name" value="PPM-type-like_dom_sf"/>
</dbReference>
<dbReference type="Gene3D" id="3.60.40.10">
    <property type="entry name" value="PPM-type phosphatase domain"/>
    <property type="match status" value="1"/>
</dbReference>
<evidence type="ECO:0008006" key="4">
    <source>
        <dbReference type="Google" id="ProtNLM"/>
    </source>
</evidence>
<evidence type="ECO:0000313" key="2">
    <source>
        <dbReference type="EMBL" id="KAA0191902.1"/>
    </source>
</evidence>
<name>A0A8E0VIV7_9TREM</name>
<keyword evidence="3" id="KW-1185">Reference proteome</keyword>
<reference evidence="2" key="1">
    <citation type="submission" date="2019-05" db="EMBL/GenBank/DDBJ databases">
        <title>Annotation for the trematode Fasciolopsis buski.</title>
        <authorList>
            <person name="Choi Y.-J."/>
        </authorList>
    </citation>
    <scope>NUCLEOTIDE SEQUENCE</scope>
    <source>
        <strain evidence="2">HT</strain>
        <tissue evidence="2">Whole worm</tissue>
    </source>
</reference>
<keyword evidence="1" id="KW-0812">Transmembrane</keyword>
<comment type="caution">
    <text evidence="2">The sequence shown here is derived from an EMBL/GenBank/DDBJ whole genome shotgun (WGS) entry which is preliminary data.</text>
</comment>